<evidence type="ECO:0000313" key="3">
    <source>
        <dbReference type="EMBL" id="PKW21241.1"/>
    </source>
</evidence>
<dbReference type="SUPFAM" id="SSF101874">
    <property type="entry name" value="YceI-like"/>
    <property type="match status" value="1"/>
</dbReference>
<dbReference type="SMART" id="SM00867">
    <property type="entry name" value="YceI"/>
    <property type="match status" value="1"/>
</dbReference>
<accession>A0A497UGZ8</accession>
<dbReference type="PANTHER" id="PTHR34406">
    <property type="entry name" value="PROTEIN YCEI"/>
    <property type="match status" value="1"/>
</dbReference>
<evidence type="ECO:0000259" key="2">
    <source>
        <dbReference type="SMART" id="SM00867"/>
    </source>
</evidence>
<comment type="caution">
    <text evidence="4">The sequence shown here is derived from an EMBL/GenBank/DDBJ whole genome shotgun (WGS) entry which is preliminary data.</text>
</comment>
<gene>
    <name evidence="3" type="ORF">B0G92_2525</name>
    <name evidence="4" type="ORF">CLV50_1525</name>
</gene>
<reference evidence="4 6" key="2">
    <citation type="submission" date="2018-10" db="EMBL/GenBank/DDBJ databases">
        <title>Genomic Encyclopedia of Archaeal and Bacterial Type Strains, Phase II (KMG-II): from individual species to whole genera.</title>
        <authorList>
            <person name="Goeker M."/>
        </authorList>
    </citation>
    <scope>NUCLEOTIDE SEQUENCE [LARGE SCALE GENOMIC DNA]</scope>
    <source>
        <strain evidence="4 6">DSM 21886</strain>
    </source>
</reference>
<evidence type="ECO:0000313" key="6">
    <source>
        <dbReference type="Proteomes" id="UP000275027"/>
    </source>
</evidence>
<feature type="signal peptide" evidence="1">
    <location>
        <begin position="1"/>
        <end position="22"/>
    </location>
</feature>
<dbReference type="InterPro" id="IPR007372">
    <property type="entry name" value="Lipid/polyisoprenoid-bd_YceI"/>
</dbReference>
<evidence type="ECO:0000256" key="1">
    <source>
        <dbReference type="SAM" id="SignalP"/>
    </source>
</evidence>
<feature type="domain" description="Lipid/polyisoprenoid-binding YceI-like" evidence="2">
    <location>
        <begin position="24"/>
        <end position="188"/>
    </location>
</feature>
<dbReference type="Proteomes" id="UP000233767">
    <property type="component" value="Unassembled WGS sequence"/>
</dbReference>
<reference evidence="3 5" key="1">
    <citation type="submission" date="2017-12" db="EMBL/GenBank/DDBJ databases">
        <title>Genomic Encyclopedia of Type Strains, Phase III (KMG-III): the genomes of soil and plant-associated and newly described type strains.</title>
        <authorList>
            <person name="Whitman W."/>
        </authorList>
    </citation>
    <scope>NUCLEOTIDE SEQUENCE [LARGE SCALE GENOMIC DNA]</scope>
    <source>
        <strain evidence="3 5">IP-10</strain>
    </source>
</reference>
<sequence length="189" mass="20502">MKNFKTIAIALLVAVGSFSATAQEKKVDVKASKINWVGKKVTGQHEGTIDLSSGVLIFKSNKLVGGNFTVDMNSISTTDLKAGQGKEKLDGHLKADDFFGTEKYPTAKLVFKSIGKKSANVYTVTADLTIKDVTNPVKFEITVNKNNATAALKVDRTKYGIKYGSGSFFDGLGDKAIYDEFELNVDLKF</sequence>
<dbReference type="AlphaFoldDB" id="A0A497UGZ8"/>
<dbReference type="EMBL" id="RCCB01000011">
    <property type="protein sequence ID" value="RLJ30121.1"/>
    <property type="molecule type" value="Genomic_DNA"/>
</dbReference>
<dbReference type="PANTHER" id="PTHR34406:SF1">
    <property type="entry name" value="PROTEIN YCEI"/>
    <property type="match status" value="1"/>
</dbReference>
<organism evidence="4 6">
    <name type="scientific">Flavobacterium lindanitolerans</name>
    <dbReference type="NCBI Taxonomy" id="428988"/>
    <lineage>
        <taxon>Bacteria</taxon>
        <taxon>Pseudomonadati</taxon>
        <taxon>Bacteroidota</taxon>
        <taxon>Flavobacteriia</taxon>
        <taxon>Flavobacteriales</taxon>
        <taxon>Flavobacteriaceae</taxon>
        <taxon>Flavobacterium</taxon>
    </lineage>
</organism>
<protein>
    <submittedName>
        <fullName evidence="4">Polyisoprenoid-binding protein YceI</fullName>
    </submittedName>
</protein>
<dbReference type="Pfam" id="PF04264">
    <property type="entry name" value="YceI"/>
    <property type="match status" value="1"/>
</dbReference>
<dbReference type="RefSeq" id="WP_056073849.1">
    <property type="nucleotide sequence ID" value="NZ_CALHAS010000006.1"/>
</dbReference>
<dbReference type="InterPro" id="IPR036761">
    <property type="entry name" value="TTHA0802/YceI-like_sf"/>
</dbReference>
<name>A0A497UGZ8_9FLAO</name>
<dbReference type="EMBL" id="PJND01000008">
    <property type="protein sequence ID" value="PKW21241.1"/>
    <property type="molecule type" value="Genomic_DNA"/>
</dbReference>
<evidence type="ECO:0000313" key="5">
    <source>
        <dbReference type="Proteomes" id="UP000233767"/>
    </source>
</evidence>
<keyword evidence="5" id="KW-1185">Reference proteome</keyword>
<dbReference type="Gene3D" id="2.40.128.110">
    <property type="entry name" value="Lipid/polyisoprenoid-binding, YceI-like"/>
    <property type="match status" value="1"/>
</dbReference>
<dbReference type="Proteomes" id="UP000275027">
    <property type="component" value="Unassembled WGS sequence"/>
</dbReference>
<proteinExistence type="predicted"/>
<feature type="chain" id="PRO_5019747000" evidence="1">
    <location>
        <begin position="23"/>
        <end position="189"/>
    </location>
</feature>
<evidence type="ECO:0000313" key="4">
    <source>
        <dbReference type="EMBL" id="RLJ30121.1"/>
    </source>
</evidence>
<keyword evidence="1" id="KW-0732">Signal</keyword>